<dbReference type="OrthoDB" id="5609437at2"/>
<name>A0A0D8RM46_PHOAN</name>
<reference evidence="1 4" key="1">
    <citation type="submission" date="2016-12" db="EMBL/GenBank/DDBJ databases">
        <title>Diversity of luminous bacteria.</title>
        <authorList>
            <person name="Yoshizawa S."/>
            <person name="Kogure K."/>
        </authorList>
    </citation>
    <scope>NUCLEOTIDE SEQUENCE [LARGE SCALE GENOMIC DNA]</scope>
    <source>
        <strain evidence="1 4">LC1-200</strain>
    </source>
</reference>
<dbReference type="AlphaFoldDB" id="A0A0D8RM46"/>
<dbReference type="RefSeq" id="WP_005368573.1">
    <property type="nucleotide sequence ID" value="NZ_JAKJTG010000010.1"/>
</dbReference>
<evidence type="ECO:0000313" key="2">
    <source>
        <dbReference type="EMBL" id="PSX07272.1"/>
    </source>
</evidence>
<organism evidence="2 6">
    <name type="scientific">Photobacterium angustum</name>
    <dbReference type="NCBI Taxonomy" id="661"/>
    <lineage>
        <taxon>Bacteria</taxon>
        <taxon>Pseudomonadati</taxon>
        <taxon>Pseudomonadota</taxon>
        <taxon>Gammaproteobacteria</taxon>
        <taxon>Vibrionales</taxon>
        <taxon>Vibrionaceae</taxon>
        <taxon>Photobacterium</taxon>
    </lineage>
</organism>
<dbReference type="GeneID" id="61229667"/>
<evidence type="ECO:0000313" key="1">
    <source>
        <dbReference type="EMBL" id="PQJ66558.1"/>
    </source>
</evidence>
<evidence type="ECO:0000313" key="5">
    <source>
        <dbReference type="Proteomes" id="UP000240989"/>
    </source>
</evidence>
<dbReference type="EMBL" id="PYOU01000003">
    <property type="protein sequence ID" value="PSX11782.1"/>
    <property type="molecule type" value="Genomic_DNA"/>
</dbReference>
<comment type="caution">
    <text evidence="2">The sequence shown here is derived from an EMBL/GenBank/DDBJ whole genome shotgun (WGS) entry which is preliminary data.</text>
</comment>
<dbReference type="EMBL" id="PYOY01000005">
    <property type="protein sequence ID" value="PSX07272.1"/>
    <property type="molecule type" value="Genomic_DNA"/>
</dbReference>
<gene>
    <name evidence="1" type="ORF">BTO08_03525</name>
    <name evidence="3" type="ORF">C0W27_05280</name>
    <name evidence="2" type="ORF">C0W41_11570</name>
</gene>
<reference evidence="5 6" key="2">
    <citation type="submission" date="2018-01" db="EMBL/GenBank/DDBJ databases">
        <title>Whole genome sequencing of Histamine producing bacteria.</title>
        <authorList>
            <person name="Butler K."/>
        </authorList>
    </citation>
    <scope>NUCLEOTIDE SEQUENCE [LARGE SCALE GENOMIC DNA]</scope>
    <source>
        <strain evidence="2 6">A2-1</strain>
        <strain evidence="3 5">A6-1</strain>
    </source>
</reference>
<evidence type="ECO:0000313" key="4">
    <source>
        <dbReference type="Proteomes" id="UP000238730"/>
    </source>
</evidence>
<dbReference type="Proteomes" id="UP000241440">
    <property type="component" value="Unassembled WGS sequence"/>
</dbReference>
<protein>
    <submittedName>
        <fullName evidence="2">DUF3012 domain-containing protein</fullName>
    </submittedName>
</protein>
<sequence>MKKLFILLGAVTLLSACTPEVGSEDWCNQLKEKPKGDWTANEATEFAKSCIIRFGTDSDK</sequence>
<dbReference type="Proteomes" id="UP000240989">
    <property type="component" value="Unassembled WGS sequence"/>
</dbReference>
<keyword evidence="5" id="KW-1185">Reference proteome</keyword>
<dbReference type="PROSITE" id="PS51257">
    <property type="entry name" value="PROKAR_LIPOPROTEIN"/>
    <property type="match status" value="1"/>
</dbReference>
<evidence type="ECO:0000313" key="3">
    <source>
        <dbReference type="EMBL" id="PSX11782.1"/>
    </source>
</evidence>
<evidence type="ECO:0000313" key="6">
    <source>
        <dbReference type="Proteomes" id="UP000241440"/>
    </source>
</evidence>
<dbReference type="Pfam" id="PF11216">
    <property type="entry name" value="DUF3012"/>
    <property type="match status" value="1"/>
</dbReference>
<dbReference type="InterPro" id="IPR021379">
    <property type="entry name" value="DUF3012"/>
</dbReference>
<dbReference type="Proteomes" id="UP000238730">
    <property type="component" value="Unassembled WGS sequence"/>
</dbReference>
<proteinExistence type="predicted"/>
<dbReference type="EMBL" id="MSCJ01000001">
    <property type="protein sequence ID" value="PQJ66558.1"/>
    <property type="molecule type" value="Genomic_DNA"/>
</dbReference>
<accession>A0A0D8RM46</accession>